<gene>
    <name evidence="2" type="ORF">RND81_01G022900</name>
</gene>
<feature type="domain" description="Retrotransposon Copia-like N-terminal" evidence="1">
    <location>
        <begin position="1"/>
        <end position="41"/>
    </location>
</feature>
<proteinExistence type="predicted"/>
<protein>
    <recommendedName>
        <fullName evidence="1">Retrotransposon Copia-like N-terminal domain-containing protein</fullName>
    </recommendedName>
</protein>
<dbReference type="InterPro" id="IPR029472">
    <property type="entry name" value="Copia-like_N"/>
</dbReference>
<dbReference type="Pfam" id="PF14244">
    <property type="entry name" value="Retrotran_gag_3"/>
    <property type="match status" value="1"/>
</dbReference>
<evidence type="ECO:0000259" key="1">
    <source>
        <dbReference type="Pfam" id="PF14244"/>
    </source>
</evidence>
<organism evidence="2 3">
    <name type="scientific">Saponaria officinalis</name>
    <name type="common">Common soapwort</name>
    <name type="synonym">Lychnis saponaria</name>
    <dbReference type="NCBI Taxonomy" id="3572"/>
    <lineage>
        <taxon>Eukaryota</taxon>
        <taxon>Viridiplantae</taxon>
        <taxon>Streptophyta</taxon>
        <taxon>Embryophyta</taxon>
        <taxon>Tracheophyta</taxon>
        <taxon>Spermatophyta</taxon>
        <taxon>Magnoliopsida</taxon>
        <taxon>eudicotyledons</taxon>
        <taxon>Gunneridae</taxon>
        <taxon>Pentapetalae</taxon>
        <taxon>Caryophyllales</taxon>
        <taxon>Caryophyllaceae</taxon>
        <taxon>Caryophylleae</taxon>
        <taxon>Saponaria</taxon>
    </lineage>
</organism>
<reference evidence="2" key="1">
    <citation type="submission" date="2024-03" db="EMBL/GenBank/DDBJ databases">
        <title>WGS assembly of Saponaria officinalis var. Norfolk2.</title>
        <authorList>
            <person name="Jenkins J."/>
            <person name="Shu S."/>
            <person name="Grimwood J."/>
            <person name="Barry K."/>
            <person name="Goodstein D."/>
            <person name="Schmutz J."/>
            <person name="Leebens-Mack J."/>
            <person name="Osbourn A."/>
        </authorList>
    </citation>
    <scope>NUCLEOTIDE SEQUENCE [LARGE SCALE GENOMIC DNA]</scope>
    <source>
        <strain evidence="2">JIC</strain>
    </source>
</reference>
<comment type="caution">
    <text evidence="2">The sequence shown here is derived from an EMBL/GenBank/DDBJ whole genome shotgun (WGS) entry which is preliminary data.</text>
</comment>
<dbReference type="AlphaFoldDB" id="A0AAW1N5A0"/>
<dbReference type="Proteomes" id="UP001443914">
    <property type="component" value="Unassembled WGS sequence"/>
</dbReference>
<evidence type="ECO:0000313" key="3">
    <source>
        <dbReference type="Proteomes" id="UP001443914"/>
    </source>
</evidence>
<name>A0AAW1N5A0_SAPOF</name>
<dbReference type="PANTHER" id="PTHR37610">
    <property type="entry name" value="CCHC-TYPE DOMAIN-CONTAINING PROTEIN"/>
    <property type="match status" value="1"/>
</dbReference>
<evidence type="ECO:0000313" key="2">
    <source>
        <dbReference type="EMBL" id="KAK9755409.1"/>
    </source>
</evidence>
<sequence>MQHVSTVFNGRNYLPWSRGMMLALGSKNKQGFLDGTNAKPSANSPKLQQWIRCDNMVRCWLLNSIASGIKKGFMSAKSAKLLWSEIKERYWDDIKDLEEIPDWSCGVMAGCTCNILKKIVEAASKEKVLTFLMGLSDDYENLRTNILSMEPMPGINKVYSMVQQIESQKLITNVLNSGQESSALVANRQGDTSYSWNNWKKDNREFKRPRMDDRFCHHCNKKWHTKDMCFKLHPELLHKMQQQRSKLNSGGNRFANQAQLQL</sequence>
<dbReference type="PANTHER" id="PTHR37610:SF40">
    <property type="entry name" value="OS01G0909600 PROTEIN"/>
    <property type="match status" value="1"/>
</dbReference>
<accession>A0AAW1N5A0</accession>
<keyword evidence="3" id="KW-1185">Reference proteome</keyword>
<dbReference type="EMBL" id="JBDFQZ010000001">
    <property type="protein sequence ID" value="KAK9755409.1"/>
    <property type="molecule type" value="Genomic_DNA"/>
</dbReference>